<dbReference type="NCBIfam" id="NF001138">
    <property type="entry name" value="PRK00143.1"/>
    <property type="match status" value="1"/>
</dbReference>
<dbReference type="Pfam" id="PF20258">
    <property type="entry name" value="tRNA_Me_trans_C"/>
    <property type="match status" value="1"/>
</dbReference>
<name>A0A9D5M579_9FIRM</name>
<evidence type="ECO:0000256" key="11">
    <source>
        <dbReference type="HAMAP-Rule" id="MF_00144"/>
    </source>
</evidence>
<keyword evidence="4 11" id="KW-0819">tRNA processing</keyword>
<evidence type="ECO:0000256" key="7">
    <source>
        <dbReference type="ARBA" id="ARBA00022884"/>
    </source>
</evidence>
<feature type="domain" description="tRNA-specific 2-thiouridylase MnmA-like central" evidence="13">
    <location>
        <begin position="201"/>
        <end position="263"/>
    </location>
</feature>
<keyword evidence="1 11" id="KW-0963">Cytoplasm</keyword>
<dbReference type="Pfam" id="PF03054">
    <property type="entry name" value="tRNA_Me_trans"/>
    <property type="match status" value="1"/>
</dbReference>
<feature type="binding site" evidence="11">
    <location>
        <position position="33"/>
    </location>
    <ligand>
        <name>ATP</name>
        <dbReference type="ChEBI" id="CHEBI:30616"/>
    </ligand>
</feature>
<evidence type="ECO:0000256" key="4">
    <source>
        <dbReference type="ARBA" id="ARBA00022694"/>
    </source>
</evidence>
<dbReference type="FunFam" id="2.30.30.280:FF:000001">
    <property type="entry name" value="tRNA-specific 2-thiouridylase MnmA"/>
    <property type="match status" value="1"/>
</dbReference>
<dbReference type="HAMAP" id="MF_00144">
    <property type="entry name" value="tRNA_thiouridyl_MnmA"/>
    <property type="match status" value="1"/>
</dbReference>
<dbReference type="Gene3D" id="2.40.30.10">
    <property type="entry name" value="Translation factors"/>
    <property type="match status" value="1"/>
</dbReference>
<dbReference type="Gene3D" id="3.40.50.620">
    <property type="entry name" value="HUPs"/>
    <property type="match status" value="1"/>
</dbReference>
<evidence type="ECO:0000313" key="15">
    <source>
        <dbReference type="Proteomes" id="UP000806542"/>
    </source>
</evidence>
<evidence type="ECO:0000256" key="10">
    <source>
        <dbReference type="ARBA" id="ARBA00056575"/>
    </source>
</evidence>
<dbReference type="SUPFAM" id="SSF52402">
    <property type="entry name" value="Adenine nucleotide alpha hydrolases-like"/>
    <property type="match status" value="1"/>
</dbReference>
<dbReference type="CDD" id="cd01998">
    <property type="entry name" value="MnmA_TRMU-like"/>
    <property type="match status" value="1"/>
</dbReference>
<accession>A0A9D5M579</accession>
<comment type="function">
    <text evidence="10 11">Catalyzes the 2-thiolation of uridine at the wobble position (U34) of tRNA, leading to the formation of s(2)U34.</text>
</comment>
<dbReference type="AlphaFoldDB" id="A0A9D5M579"/>
<dbReference type="InterPro" id="IPR014729">
    <property type="entry name" value="Rossmann-like_a/b/a_fold"/>
</dbReference>
<dbReference type="GO" id="GO:0002143">
    <property type="term" value="P:tRNA wobble position uridine thiolation"/>
    <property type="evidence" value="ECO:0007669"/>
    <property type="project" value="TreeGrafter"/>
</dbReference>
<sequence>MEKVIIGMSGGVDSSVAAAVLLEQGYEVIGVTLRLRDGVESDVAVQDAERVANHLKIPFHTLDFCKSFSRYVVDYFTQEYVSGRTPNPCIACNRYIKFDAMLEAADQLGADKIATGHYARVVYDKNSGRYLLKRSAASVKDQTYALYALGQEQLSRVLMPLGEFTDKAAVRQKAKELCLPVAEKPESMEICFVPDGDYAGFIEQRTGNVSPRGKFVDAEGNVLGEHRGIVHYTIGQRKGLGIAFGKPMFVIDIDAKTNQVMLGEKGSEFTDVLLASQPNFISFAQLKDAMRVEAKVRYTAVPALAMIEKEGENLLVRFDTPQRAVTPGQAVVFYEPGGDTVIGGAVIEKSWTEKNRG</sequence>
<feature type="binding site" evidence="11">
    <location>
        <position position="116"/>
    </location>
    <ligand>
        <name>ATP</name>
        <dbReference type="ChEBI" id="CHEBI:30616"/>
    </ligand>
</feature>
<dbReference type="PANTHER" id="PTHR11933">
    <property type="entry name" value="TRNA 5-METHYLAMINOMETHYL-2-THIOURIDYLATE -METHYLTRANSFERASE"/>
    <property type="match status" value="1"/>
</dbReference>
<feature type="site" description="Interaction with tRNA" evidence="11">
    <location>
        <position position="329"/>
    </location>
</feature>
<keyword evidence="3 11" id="KW-0808">Transferase</keyword>
<dbReference type="GO" id="GO:0005737">
    <property type="term" value="C:cytoplasm"/>
    <property type="evidence" value="ECO:0007669"/>
    <property type="project" value="UniProtKB-SubCell"/>
</dbReference>
<keyword evidence="2 11" id="KW-0820">tRNA-binding</keyword>
<dbReference type="InterPro" id="IPR046885">
    <property type="entry name" value="MnmA-like_C"/>
</dbReference>
<dbReference type="EC" id="2.8.1.13" evidence="11"/>
<comment type="catalytic activity">
    <reaction evidence="9 11">
        <text>S-sulfanyl-L-cysteinyl-[protein] + uridine(34) in tRNA + AH2 + ATP = 2-thiouridine(34) in tRNA + L-cysteinyl-[protein] + A + AMP + diphosphate + H(+)</text>
        <dbReference type="Rhea" id="RHEA:47032"/>
        <dbReference type="Rhea" id="RHEA-COMP:10131"/>
        <dbReference type="Rhea" id="RHEA-COMP:11726"/>
        <dbReference type="Rhea" id="RHEA-COMP:11727"/>
        <dbReference type="Rhea" id="RHEA-COMP:11728"/>
        <dbReference type="ChEBI" id="CHEBI:13193"/>
        <dbReference type="ChEBI" id="CHEBI:15378"/>
        <dbReference type="ChEBI" id="CHEBI:17499"/>
        <dbReference type="ChEBI" id="CHEBI:29950"/>
        <dbReference type="ChEBI" id="CHEBI:30616"/>
        <dbReference type="ChEBI" id="CHEBI:33019"/>
        <dbReference type="ChEBI" id="CHEBI:61963"/>
        <dbReference type="ChEBI" id="CHEBI:65315"/>
        <dbReference type="ChEBI" id="CHEBI:87170"/>
        <dbReference type="ChEBI" id="CHEBI:456215"/>
        <dbReference type="EC" id="2.8.1.13"/>
    </reaction>
</comment>
<evidence type="ECO:0000256" key="3">
    <source>
        <dbReference type="ARBA" id="ARBA00022679"/>
    </source>
</evidence>
<dbReference type="PANTHER" id="PTHR11933:SF5">
    <property type="entry name" value="MITOCHONDRIAL TRNA-SPECIFIC 2-THIOURIDYLASE 1"/>
    <property type="match status" value="1"/>
</dbReference>
<evidence type="ECO:0000256" key="2">
    <source>
        <dbReference type="ARBA" id="ARBA00022555"/>
    </source>
</evidence>
<dbReference type="RefSeq" id="WP_226393388.1">
    <property type="nucleotide sequence ID" value="NZ_JADCKB010000024.1"/>
</dbReference>
<evidence type="ECO:0000256" key="6">
    <source>
        <dbReference type="ARBA" id="ARBA00022840"/>
    </source>
</evidence>
<dbReference type="GO" id="GO:0005524">
    <property type="term" value="F:ATP binding"/>
    <property type="evidence" value="ECO:0007669"/>
    <property type="project" value="UniProtKB-KW"/>
</dbReference>
<organism evidence="14 15">
    <name type="scientific">Ructibacterium gallinarum</name>
    <dbReference type="NCBI Taxonomy" id="2779355"/>
    <lineage>
        <taxon>Bacteria</taxon>
        <taxon>Bacillati</taxon>
        <taxon>Bacillota</taxon>
        <taxon>Clostridia</taxon>
        <taxon>Eubacteriales</taxon>
        <taxon>Oscillospiraceae</taxon>
        <taxon>Ructibacterium</taxon>
    </lineage>
</organism>
<evidence type="ECO:0000256" key="1">
    <source>
        <dbReference type="ARBA" id="ARBA00022490"/>
    </source>
</evidence>
<feature type="active site" description="Cysteine persulfide intermediate" evidence="11">
    <location>
        <position position="191"/>
    </location>
</feature>
<dbReference type="EMBL" id="JADCKB010000024">
    <property type="protein sequence ID" value="MBE5040835.1"/>
    <property type="molecule type" value="Genomic_DNA"/>
</dbReference>
<gene>
    <name evidence="11 14" type="primary">mnmA</name>
    <name evidence="14" type="ORF">INF28_10225</name>
</gene>
<keyword evidence="8" id="KW-1015">Disulfide bond</keyword>
<comment type="subcellular location">
    <subcellularLocation>
        <location evidence="11">Cytoplasm</location>
    </subcellularLocation>
</comment>
<proteinExistence type="inferred from homology"/>
<feature type="region of interest" description="Interaction with tRNA" evidence="11">
    <location>
        <begin position="140"/>
        <end position="142"/>
    </location>
</feature>
<dbReference type="GO" id="GO:0103016">
    <property type="term" value="F:tRNA-uridine 2-sulfurtransferase activity"/>
    <property type="evidence" value="ECO:0007669"/>
    <property type="project" value="UniProtKB-EC"/>
</dbReference>
<evidence type="ECO:0000259" key="13">
    <source>
        <dbReference type="Pfam" id="PF20259"/>
    </source>
</evidence>
<evidence type="ECO:0000256" key="8">
    <source>
        <dbReference type="ARBA" id="ARBA00023157"/>
    </source>
</evidence>
<comment type="caution">
    <text evidence="14">The sequence shown here is derived from an EMBL/GenBank/DDBJ whole genome shotgun (WGS) entry which is preliminary data.</text>
</comment>
<dbReference type="InterPro" id="IPR023382">
    <property type="entry name" value="MnmA-like_central_sf"/>
</dbReference>
<evidence type="ECO:0000313" key="14">
    <source>
        <dbReference type="EMBL" id="MBE5040835.1"/>
    </source>
</evidence>
<keyword evidence="7 11" id="KW-0694">RNA-binding</keyword>
<feature type="active site" description="Nucleophile" evidence="11">
    <location>
        <position position="92"/>
    </location>
</feature>
<feature type="binding site" evidence="11">
    <location>
        <begin position="7"/>
        <end position="14"/>
    </location>
    <ligand>
        <name>ATP</name>
        <dbReference type="ChEBI" id="CHEBI:30616"/>
    </ligand>
</feature>
<dbReference type="Pfam" id="PF20259">
    <property type="entry name" value="tRNA_Me_trans_M"/>
    <property type="match status" value="1"/>
</dbReference>
<comment type="caution">
    <text evidence="11">Lacks conserved residue(s) required for the propagation of feature annotation.</text>
</comment>
<evidence type="ECO:0000256" key="9">
    <source>
        <dbReference type="ARBA" id="ARBA00051542"/>
    </source>
</evidence>
<comment type="similarity">
    <text evidence="11">Belongs to the MnmA/TRMU family.</text>
</comment>
<dbReference type="GO" id="GO:0000049">
    <property type="term" value="F:tRNA binding"/>
    <property type="evidence" value="ECO:0007669"/>
    <property type="project" value="UniProtKB-KW"/>
</dbReference>
<protein>
    <recommendedName>
        <fullName evidence="11">tRNA-specific 2-thiouridylase MnmA</fullName>
        <ecNumber evidence="11">2.8.1.13</ecNumber>
    </recommendedName>
</protein>
<dbReference type="InterPro" id="IPR046884">
    <property type="entry name" value="MnmA-like_central"/>
</dbReference>
<evidence type="ECO:0000256" key="5">
    <source>
        <dbReference type="ARBA" id="ARBA00022741"/>
    </source>
</evidence>
<dbReference type="InterPro" id="IPR004506">
    <property type="entry name" value="MnmA-like"/>
</dbReference>
<evidence type="ECO:0000259" key="12">
    <source>
        <dbReference type="Pfam" id="PF20258"/>
    </source>
</evidence>
<dbReference type="NCBIfam" id="TIGR00420">
    <property type="entry name" value="trmU"/>
    <property type="match status" value="1"/>
</dbReference>
<reference evidence="14" key="1">
    <citation type="submission" date="2020-10" db="EMBL/GenBank/DDBJ databases">
        <title>ChiBAC.</title>
        <authorList>
            <person name="Zenner C."/>
            <person name="Hitch T.C.A."/>
            <person name="Clavel T."/>
        </authorList>
    </citation>
    <scope>NUCLEOTIDE SEQUENCE</scope>
    <source>
        <strain evidence="14">DSM 107454</strain>
    </source>
</reference>
<feature type="site" description="Interaction with tRNA" evidence="11">
    <location>
        <position position="117"/>
    </location>
</feature>
<keyword evidence="6 11" id="KW-0067">ATP-binding</keyword>
<keyword evidence="5 11" id="KW-0547">Nucleotide-binding</keyword>
<feature type="domain" description="tRNA-specific 2-thiouridylase MnmA-like C-terminal" evidence="12">
    <location>
        <begin position="271"/>
        <end position="347"/>
    </location>
</feature>
<dbReference type="Proteomes" id="UP000806542">
    <property type="component" value="Unassembled WGS sequence"/>
</dbReference>
<keyword evidence="15" id="KW-1185">Reference proteome</keyword>
<feature type="region of interest" description="Interaction with tRNA" evidence="11">
    <location>
        <begin position="297"/>
        <end position="298"/>
    </location>
</feature>
<dbReference type="Gene3D" id="2.30.30.280">
    <property type="entry name" value="Adenine nucleotide alpha hydrolases-like domains"/>
    <property type="match status" value="1"/>
</dbReference>